<comment type="caution">
    <text evidence="1">The sequence shown here is derived from an EMBL/GenBank/DDBJ whole genome shotgun (WGS) entry which is preliminary data.</text>
</comment>
<evidence type="ECO:0000313" key="2">
    <source>
        <dbReference type="Proteomes" id="UP000821845"/>
    </source>
</evidence>
<organism evidence="1 2">
    <name type="scientific">Hyalomma asiaticum</name>
    <name type="common">Tick</name>
    <dbReference type="NCBI Taxonomy" id="266040"/>
    <lineage>
        <taxon>Eukaryota</taxon>
        <taxon>Metazoa</taxon>
        <taxon>Ecdysozoa</taxon>
        <taxon>Arthropoda</taxon>
        <taxon>Chelicerata</taxon>
        <taxon>Arachnida</taxon>
        <taxon>Acari</taxon>
        <taxon>Parasitiformes</taxon>
        <taxon>Ixodida</taxon>
        <taxon>Ixodoidea</taxon>
        <taxon>Ixodidae</taxon>
        <taxon>Hyalomminae</taxon>
        <taxon>Hyalomma</taxon>
    </lineage>
</organism>
<evidence type="ECO:0000313" key="1">
    <source>
        <dbReference type="EMBL" id="KAH6942389.1"/>
    </source>
</evidence>
<accession>A0ACB7T893</accession>
<sequence length="99" mass="10748">MSHLLDGFNVQDGVVGRSLCVCQKVPTEGADNSKRVFYCGTIIHLVLAYTVSDGMLCVKIAVQVCAAMDLRHPTECAETTTFFNTVLRGGLRRVSILKG</sequence>
<protein>
    <submittedName>
        <fullName evidence="1">Uncharacterized protein</fullName>
    </submittedName>
</protein>
<name>A0ACB7T893_HYAAI</name>
<proteinExistence type="predicted"/>
<gene>
    <name evidence="1" type="ORF">HPB50_004284</name>
</gene>
<keyword evidence="2" id="KW-1185">Reference proteome</keyword>
<dbReference type="EMBL" id="CM023490">
    <property type="protein sequence ID" value="KAH6942389.1"/>
    <property type="molecule type" value="Genomic_DNA"/>
</dbReference>
<reference evidence="1" key="1">
    <citation type="submission" date="2020-05" db="EMBL/GenBank/DDBJ databases">
        <title>Large-scale comparative analyses of tick genomes elucidate their genetic diversity and vector capacities.</title>
        <authorList>
            <person name="Jia N."/>
            <person name="Wang J."/>
            <person name="Shi W."/>
            <person name="Du L."/>
            <person name="Sun Y."/>
            <person name="Zhan W."/>
            <person name="Jiang J."/>
            <person name="Wang Q."/>
            <person name="Zhang B."/>
            <person name="Ji P."/>
            <person name="Sakyi L.B."/>
            <person name="Cui X."/>
            <person name="Yuan T."/>
            <person name="Jiang B."/>
            <person name="Yang W."/>
            <person name="Lam T.T.-Y."/>
            <person name="Chang Q."/>
            <person name="Ding S."/>
            <person name="Wang X."/>
            <person name="Zhu J."/>
            <person name="Ruan X."/>
            <person name="Zhao L."/>
            <person name="Wei J."/>
            <person name="Que T."/>
            <person name="Du C."/>
            <person name="Cheng J."/>
            <person name="Dai P."/>
            <person name="Han X."/>
            <person name="Huang E."/>
            <person name="Gao Y."/>
            <person name="Liu J."/>
            <person name="Shao H."/>
            <person name="Ye R."/>
            <person name="Li L."/>
            <person name="Wei W."/>
            <person name="Wang X."/>
            <person name="Wang C."/>
            <person name="Yang T."/>
            <person name="Huo Q."/>
            <person name="Li W."/>
            <person name="Guo W."/>
            <person name="Chen H."/>
            <person name="Zhou L."/>
            <person name="Ni X."/>
            <person name="Tian J."/>
            <person name="Zhou Y."/>
            <person name="Sheng Y."/>
            <person name="Liu T."/>
            <person name="Pan Y."/>
            <person name="Xia L."/>
            <person name="Li J."/>
            <person name="Zhao F."/>
            <person name="Cao W."/>
        </authorList>
    </citation>
    <scope>NUCLEOTIDE SEQUENCE</scope>
    <source>
        <strain evidence="1">Hyas-2018</strain>
    </source>
</reference>
<dbReference type="Proteomes" id="UP000821845">
    <property type="component" value="Chromosome 10"/>
</dbReference>